<dbReference type="AlphaFoldDB" id="A0A0H3J8E9"/>
<evidence type="ECO:0000313" key="14">
    <source>
        <dbReference type="EMBL" id="KRU12679.1"/>
    </source>
</evidence>
<evidence type="ECO:0000256" key="9">
    <source>
        <dbReference type="ARBA" id="ARBA00023049"/>
    </source>
</evidence>
<comment type="similarity">
    <text evidence="2 10 11">Belongs to the peptidase M18 family.</text>
</comment>
<dbReference type="NCBIfam" id="NF002759">
    <property type="entry name" value="PRK02813.1"/>
    <property type="match status" value="1"/>
</dbReference>
<dbReference type="InterPro" id="IPR022984">
    <property type="entry name" value="M18_aminopeptidase_2"/>
</dbReference>
<feature type="binding site" evidence="10">
    <location>
        <position position="161"/>
    </location>
    <ligand>
        <name>Zn(2+)</name>
        <dbReference type="ChEBI" id="CHEBI:29105"/>
    </ligand>
</feature>
<keyword evidence="8 10" id="KW-0862">Zinc</keyword>
<dbReference type="Gene3D" id="3.40.630.10">
    <property type="entry name" value="Zn peptidases"/>
    <property type="match status" value="1"/>
</dbReference>
<evidence type="ECO:0000256" key="6">
    <source>
        <dbReference type="ARBA" id="ARBA00022723"/>
    </source>
</evidence>
<evidence type="ECO:0000313" key="16">
    <source>
        <dbReference type="Proteomes" id="UP000030905"/>
    </source>
</evidence>
<evidence type="ECO:0000256" key="3">
    <source>
        <dbReference type="ARBA" id="ARBA00014897"/>
    </source>
</evidence>
<feature type="binding site" evidence="10">
    <location>
        <position position="84"/>
    </location>
    <ligand>
        <name>Zn(2+)</name>
        <dbReference type="ChEBI" id="CHEBI:29105"/>
    </ligand>
</feature>
<reference evidence="14" key="2">
    <citation type="submission" date="2015-10" db="EMBL/GenBank/DDBJ databases">
        <title>Improved Draft Genome Sequence of Clostridium pasteurianum Strain ATCC 6013 (DSM 525) Using a Hybrid Next-Generation Sequencing Approach.</title>
        <authorList>
            <person name="Pyne M.E."/>
            <person name="Utturkar S.M."/>
            <person name="Brown S.D."/>
            <person name="Moo-Young M."/>
            <person name="Chung D.A."/>
            <person name="Chou P.C."/>
        </authorList>
    </citation>
    <scope>NUCLEOTIDE SEQUENCE</scope>
    <source>
        <strain evidence="14">ATCC 6013</strain>
    </source>
</reference>
<evidence type="ECO:0000256" key="10">
    <source>
        <dbReference type="HAMAP-Rule" id="MF_00467"/>
    </source>
</evidence>
<dbReference type="Proteomes" id="UP000030905">
    <property type="component" value="Chromosome"/>
</dbReference>
<dbReference type="GO" id="GO:0008237">
    <property type="term" value="F:metallopeptidase activity"/>
    <property type="evidence" value="ECO:0007669"/>
    <property type="project" value="UniProtKB-UniRule"/>
</dbReference>
<dbReference type="KEGG" id="cpae:CPAST_c12250"/>
<name>A0A0H3J8E9_CLOPA</name>
<dbReference type="Proteomes" id="UP000028042">
    <property type="component" value="Unassembled WGS sequence"/>
</dbReference>
<dbReference type="PRINTS" id="PR00932">
    <property type="entry name" value="AMINO1PTASE"/>
</dbReference>
<keyword evidence="5 10" id="KW-0645">Protease</keyword>
<evidence type="ECO:0000256" key="2">
    <source>
        <dbReference type="ARBA" id="ARBA00008290"/>
    </source>
</evidence>
<dbReference type="GO" id="GO:0006508">
    <property type="term" value="P:proteolysis"/>
    <property type="evidence" value="ECO:0007669"/>
    <property type="project" value="UniProtKB-UniRule"/>
</dbReference>
<evidence type="ECO:0000256" key="11">
    <source>
        <dbReference type="RuleBase" id="RU004386"/>
    </source>
</evidence>
<organism evidence="13 16">
    <name type="scientific">Clostridium pasteurianum DSM 525 = ATCC 6013</name>
    <dbReference type="NCBI Taxonomy" id="1262449"/>
    <lineage>
        <taxon>Bacteria</taxon>
        <taxon>Bacillati</taxon>
        <taxon>Bacillota</taxon>
        <taxon>Clostridia</taxon>
        <taxon>Eubacteriales</taxon>
        <taxon>Clostridiaceae</taxon>
        <taxon>Clostridium</taxon>
    </lineage>
</organism>
<dbReference type="GO" id="GO:0004177">
    <property type="term" value="F:aminopeptidase activity"/>
    <property type="evidence" value="ECO:0007669"/>
    <property type="project" value="UniProtKB-UniRule"/>
</dbReference>
<dbReference type="EMBL" id="CP009268">
    <property type="protein sequence ID" value="AJA51313.1"/>
    <property type="molecule type" value="Genomic_DNA"/>
</dbReference>
<evidence type="ECO:0000256" key="4">
    <source>
        <dbReference type="ARBA" id="ARBA00022438"/>
    </source>
</evidence>
<dbReference type="KEGG" id="cpat:CLPA_c12250"/>
<dbReference type="InterPro" id="IPR001948">
    <property type="entry name" value="Peptidase_M18"/>
</dbReference>
<evidence type="ECO:0000256" key="1">
    <source>
        <dbReference type="ARBA" id="ARBA00001947"/>
    </source>
</evidence>
<proteinExistence type="inferred from homology"/>
<dbReference type="Pfam" id="PF02127">
    <property type="entry name" value="Peptidase_M18"/>
    <property type="match status" value="1"/>
</dbReference>
<keyword evidence="4 10" id="KW-0031">Aminopeptidase</keyword>
<dbReference type="CDD" id="cd05658">
    <property type="entry name" value="M18_DAP"/>
    <property type="match status" value="1"/>
</dbReference>
<dbReference type="InterPro" id="IPR023358">
    <property type="entry name" value="Peptidase_M18_dom2"/>
</dbReference>
<comment type="cofactor">
    <cofactor evidence="1 10 12">
        <name>Zn(2+)</name>
        <dbReference type="ChEBI" id="CHEBI:29105"/>
    </cofactor>
</comment>
<reference evidence="13 16" key="1">
    <citation type="journal article" date="2015" name="Genome Announc.">
        <title>Complete Genome Sequence of the Nitrogen-Fixing and Solvent-Producing Clostridium pasteurianum DSM 525.</title>
        <authorList>
            <person name="Poehlein A."/>
            <person name="Grosse-Honebrink A."/>
            <person name="Zhang Y."/>
            <person name="Minton N.P."/>
            <person name="Daniel R."/>
        </authorList>
    </citation>
    <scope>NUCLEOTIDE SEQUENCE [LARGE SCALE GENOMIC DNA]</scope>
    <source>
        <strain evidence="13">DSM 525</strain>
        <strain evidence="16">DSM 525 / ATCC 6013</strain>
    </source>
</reference>
<evidence type="ECO:0000256" key="5">
    <source>
        <dbReference type="ARBA" id="ARBA00022670"/>
    </source>
</evidence>
<dbReference type="EMBL" id="JPGY02000001">
    <property type="protein sequence ID" value="KRU12679.1"/>
    <property type="molecule type" value="Genomic_DNA"/>
</dbReference>
<dbReference type="PANTHER" id="PTHR28570:SF3">
    <property type="entry name" value="ASPARTYL AMINOPEPTIDASE"/>
    <property type="match status" value="1"/>
</dbReference>
<evidence type="ECO:0000313" key="13">
    <source>
        <dbReference type="EMBL" id="AJA51313.1"/>
    </source>
</evidence>
<keyword evidence="7 10" id="KW-0378">Hydrolase</keyword>
<keyword evidence="16" id="KW-1185">Reference proteome</keyword>
<evidence type="ECO:0000313" key="15">
    <source>
        <dbReference type="Proteomes" id="UP000028042"/>
    </source>
</evidence>
<evidence type="ECO:0000256" key="7">
    <source>
        <dbReference type="ARBA" id="ARBA00022801"/>
    </source>
</evidence>
<sequence length="435" mass="48529">MNTEIELAKDLIDFIYESPSSFHTVKNIKKILIKKGFTELNEGERWELQKGEKYFVIRNDSAIIAFNIGNGIIAKKGFKIIGAHTDSPSFRIKPSPEMAVEKSYIKLNTEVYGGPILNTWLDRPLSVAGRITVKGKGILYPEAALVNIKRPIMIIPNLAIHMNRSINKGVELNRQLDVLPLLGLINDTLEKDNLLVKTIAREFNIEPEEILDFDLFLYEYNKGNIIGLNNEFISSSRLDDLEMIHASLAAFTEADITDATNVLACFDNEEIGSSTKQGADSEFLAGTLERIVISFGGDREDYFRALYKSFMISADAAHAVHPNRGEKSDPTNRPIINKGPVIKISANQKYTSDSNTISVYEAICKKAKVPVQKFVNRSDELGGSTIGPISSTHVGIRTVDMGTPLLAMHSIRELCGVQDHIYVKRSLKEFYNENS</sequence>
<accession>A0A0H3J8E9</accession>
<dbReference type="Gene3D" id="2.30.250.10">
    <property type="entry name" value="Aminopeptidase i, Domain 2"/>
    <property type="match status" value="1"/>
</dbReference>
<dbReference type="SUPFAM" id="SSF101821">
    <property type="entry name" value="Aminopeptidase/glucanase lid domain"/>
    <property type="match status" value="1"/>
</dbReference>
<dbReference type="EC" id="3.4.11.-" evidence="10"/>
<reference evidence="14 15" key="3">
    <citation type="journal article" name="Genome Announc.">
        <title>Improved Draft Genome Sequence of Clostridium pasteurianum Strain ATCC 6013 (DSM 525) Using a Hybrid Next-Generation Sequencing Approach.</title>
        <authorList>
            <person name="Pyne M.E."/>
            <person name="Utturkar S."/>
            <person name="Brown S.D."/>
            <person name="Moo-Young M."/>
            <person name="Chung D.A."/>
            <person name="Chou C.P."/>
        </authorList>
    </citation>
    <scope>NUCLEOTIDE SEQUENCE [LARGE SCALE GENOMIC DNA]</scope>
    <source>
        <strain evidence="14 15">ATCC 6013</strain>
    </source>
</reference>
<keyword evidence="9 10" id="KW-0482">Metalloprotease</keyword>
<dbReference type="GeneID" id="93073410"/>
<dbReference type="GO" id="GO:0005737">
    <property type="term" value="C:cytoplasm"/>
    <property type="evidence" value="ECO:0007669"/>
    <property type="project" value="UniProtKB-ARBA"/>
</dbReference>
<dbReference type="GO" id="GO:0008270">
    <property type="term" value="F:zinc ion binding"/>
    <property type="evidence" value="ECO:0007669"/>
    <property type="project" value="UniProtKB-UniRule"/>
</dbReference>
<dbReference type="SUPFAM" id="SSF53187">
    <property type="entry name" value="Zn-dependent exopeptidases"/>
    <property type="match status" value="1"/>
</dbReference>
<dbReference type="HAMAP" id="MF_00467">
    <property type="entry name" value="Aminopeptidase_M18_2"/>
    <property type="match status" value="1"/>
</dbReference>
<keyword evidence="6 10" id="KW-0479">Metal-binding</keyword>
<dbReference type="RefSeq" id="WP_003446055.1">
    <property type="nucleotide sequence ID" value="NZ_ANZB01000009.1"/>
</dbReference>
<gene>
    <name evidence="10 13" type="primary">apeB</name>
    <name evidence="13" type="ORF">CLPA_c12250</name>
    <name evidence="14" type="ORF">CP6013_01927</name>
</gene>
<protein>
    <recommendedName>
        <fullName evidence="3 10">Probable M18 family aminopeptidase 2</fullName>
        <ecNumber evidence="10">3.4.11.-</ecNumber>
    </recommendedName>
</protein>
<evidence type="ECO:0000256" key="8">
    <source>
        <dbReference type="ARBA" id="ARBA00022833"/>
    </source>
</evidence>
<evidence type="ECO:0000256" key="12">
    <source>
        <dbReference type="RuleBase" id="RU004387"/>
    </source>
</evidence>
<dbReference type="PANTHER" id="PTHR28570">
    <property type="entry name" value="ASPARTYL AMINOPEPTIDASE"/>
    <property type="match status" value="1"/>
</dbReference>
<dbReference type="PATRIC" id="fig|1262449.3.peg.2643"/>
<feature type="binding site" evidence="10">
    <location>
        <position position="409"/>
    </location>
    <ligand>
        <name>Zn(2+)</name>
        <dbReference type="ChEBI" id="CHEBI:29105"/>
    </ligand>
</feature>
<dbReference type="eggNOG" id="COG1362">
    <property type="taxonomic scope" value="Bacteria"/>
</dbReference>